<dbReference type="GeneID" id="111664177"/>
<evidence type="ECO:0000313" key="10">
    <source>
        <dbReference type="Ensembl" id="ENSSLDP00000013141.1"/>
    </source>
</evidence>
<reference evidence="10" key="1">
    <citation type="submission" date="2025-08" db="UniProtKB">
        <authorList>
            <consortium name="Ensembl"/>
        </authorList>
    </citation>
    <scope>IDENTIFICATION</scope>
</reference>
<sequence>MDNFQTILRFFMNQKATIGYSFMALLTIGGERIFTMVSFQCPCNHDQNFPYGLTFLLGPAAVLLVMGLFLSTRMWRLYTGCCLDPMKLCPRGNCFGCLRVFMNIFSGACVAPIMWLSVALLNGTFYECAVSGLDENVVVDLFCKNKTLKCREELARVPCDRSKLSSEERMELLLMLRAQSQILGWCIIILSAIVGLLGTCYHNCRSKVSYLQLTFWKRYMDKEKESFDTFAVDYATKLAERNLKSFFENKDPAPFPFPNHKAWEEISAYYTFSRSEQYYSTLQRYVEKADRDFTPEKRPVLELEDGIEMS</sequence>
<dbReference type="GO" id="GO:0005261">
    <property type="term" value="F:monoatomic cation channel activity"/>
    <property type="evidence" value="ECO:0007669"/>
    <property type="project" value="TreeGrafter"/>
</dbReference>
<organism evidence="10 11">
    <name type="scientific">Seriola lalandi dorsalis</name>
    <dbReference type="NCBI Taxonomy" id="1841481"/>
    <lineage>
        <taxon>Eukaryota</taxon>
        <taxon>Metazoa</taxon>
        <taxon>Chordata</taxon>
        <taxon>Craniata</taxon>
        <taxon>Vertebrata</taxon>
        <taxon>Euteleostomi</taxon>
        <taxon>Actinopterygii</taxon>
        <taxon>Neopterygii</taxon>
        <taxon>Teleostei</taxon>
        <taxon>Neoteleostei</taxon>
        <taxon>Acanthomorphata</taxon>
        <taxon>Carangaria</taxon>
        <taxon>Carangiformes</taxon>
        <taxon>Carangidae</taxon>
        <taxon>Seriola</taxon>
    </lineage>
</organism>
<feature type="transmembrane region" description="Helical" evidence="9">
    <location>
        <begin position="100"/>
        <end position="121"/>
    </location>
</feature>
<dbReference type="KEGG" id="slal:111664177"/>
<evidence type="ECO:0000256" key="1">
    <source>
        <dbReference type="ARBA" id="ARBA00004141"/>
    </source>
</evidence>
<evidence type="ECO:0000256" key="6">
    <source>
        <dbReference type="ARBA" id="ARBA00023065"/>
    </source>
</evidence>
<evidence type="ECO:0000256" key="4">
    <source>
        <dbReference type="ARBA" id="ARBA00022692"/>
    </source>
</evidence>
<keyword evidence="4 9" id="KW-0812">Transmembrane</keyword>
<evidence type="ECO:0000256" key="8">
    <source>
        <dbReference type="ARBA" id="ARBA00023303"/>
    </source>
</evidence>
<keyword evidence="7 9" id="KW-0472">Membrane</keyword>
<dbReference type="OrthoDB" id="5953668at2759"/>
<keyword evidence="8" id="KW-0407">Ion channel</keyword>
<dbReference type="Proteomes" id="UP000261360">
    <property type="component" value="Unplaced"/>
</dbReference>
<dbReference type="Ensembl" id="ENSSLDT00000013619.1">
    <property type="protein sequence ID" value="ENSSLDP00000013141.1"/>
    <property type="gene ID" value="ENSSLDG00000010468.1"/>
</dbReference>
<feature type="transmembrane region" description="Helical" evidence="9">
    <location>
        <begin position="20"/>
        <end position="39"/>
    </location>
</feature>
<dbReference type="InterPro" id="IPR029569">
    <property type="entry name" value="CALHM"/>
</dbReference>
<comment type="subcellular location">
    <subcellularLocation>
        <location evidence="1">Membrane</location>
        <topology evidence="1">Multi-pass membrane protein</topology>
    </subcellularLocation>
</comment>
<name>A0A3B4XAN4_SERLL</name>
<accession>A0A3B4XAN4</accession>
<dbReference type="Pfam" id="PF14798">
    <property type="entry name" value="Ca_hom_mod"/>
    <property type="match status" value="1"/>
</dbReference>
<evidence type="ECO:0000313" key="11">
    <source>
        <dbReference type="Proteomes" id="UP000261360"/>
    </source>
</evidence>
<dbReference type="PANTHER" id="PTHR32261">
    <property type="entry name" value="CALCIUM HOMEOSTASIS MODULATOR PROTEIN"/>
    <property type="match status" value="1"/>
</dbReference>
<evidence type="ECO:0000256" key="7">
    <source>
        <dbReference type="ARBA" id="ARBA00023136"/>
    </source>
</evidence>
<evidence type="ECO:0000256" key="3">
    <source>
        <dbReference type="ARBA" id="ARBA00022448"/>
    </source>
</evidence>
<dbReference type="GeneTree" id="ENSGT01030000234610"/>
<dbReference type="GO" id="GO:1904669">
    <property type="term" value="P:ATP export"/>
    <property type="evidence" value="ECO:0007669"/>
    <property type="project" value="UniProtKB-ARBA"/>
</dbReference>
<dbReference type="RefSeq" id="XP_023274441.1">
    <property type="nucleotide sequence ID" value="XM_023418673.1"/>
</dbReference>
<evidence type="ECO:0000256" key="9">
    <source>
        <dbReference type="SAM" id="Phobius"/>
    </source>
</evidence>
<feature type="transmembrane region" description="Helical" evidence="9">
    <location>
        <begin position="51"/>
        <end position="70"/>
    </location>
</feature>
<feature type="transmembrane region" description="Helical" evidence="9">
    <location>
        <begin position="182"/>
        <end position="201"/>
    </location>
</feature>
<dbReference type="AlphaFoldDB" id="A0A3B4XAN4"/>
<keyword evidence="11" id="KW-1185">Reference proteome</keyword>
<keyword evidence="5 9" id="KW-1133">Transmembrane helix</keyword>
<keyword evidence="6" id="KW-0406">Ion transport</keyword>
<dbReference type="PANTHER" id="PTHR32261:SF8">
    <property type="entry name" value="CALCIUM HOMEOSTASIS MODULATOR PROTEIN 5"/>
    <property type="match status" value="1"/>
</dbReference>
<reference evidence="10" key="2">
    <citation type="submission" date="2025-09" db="UniProtKB">
        <authorList>
            <consortium name="Ensembl"/>
        </authorList>
    </citation>
    <scope>IDENTIFICATION</scope>
</reference>
<comment type="similarity">
    <text evidence="2">Belongs to the CALHM family.</text>
</comment>
<proteinExistence type="inferred from homology"/>
<evidence type="ECO:0000256" key="2">
    <source>
        <dbReference type="ARBA" id="ARBA00008497"/>
    </source>
</evidence>
<keyword evidence="3" id="KW-0813">Transport</keyword>
<dbReference type="STRING" id="1841481.ENSSLDP00000013141"/>
<evidence type="ECO:0000256" key="5">
    <source>
        <dbReference type="ARBA" id="ARBA00022989"/>
    </source>
</evidence>
<protein>
    <submittedName>
        <fullName evidence="10">Calcium homeostasis modulator family member 5, tandem duplicate 2</fullName>
    </submittedName>
</protein>
<dbReference type="GO" id="GO:0005886">
    <property type="term" value="C:plasma membrane"/>
    <property type="evidence" value="ECO:0007669"/>
    <property type="project" value="TreeGrafter"/>
</dbReference>